<sequence length="435" mass="44014">MSAVPGSTASDPASPGLPLPGSTEPGSTEPGSALPGSTEPGSAGFGRDEAPAPGSGSLRRKLRTWRLWIILAAVLAATVVLGLFGGSGGDRAALSAGNSAPQGAQALARVLQDRGVDVVVVQDHAAAVAALQTPGAALLLFDPNEYLSSGQLTELGTAAAKTVLVEPTFTQLARLAPEIAHAGLIPQDVLDRGTAIPAGCTDTAAQAAGSVTPGGLAYRGPVTCFPVTSAGPPAGLYASSPDGTQTVLGYTGLLANETIADSGNAALALHTLGSTGTLVWYLPTASDIPASAAPADPLSLLPGWVNPLLAWVLVVAALAAFWRGRRMGPLALEPMPIVVRASETADGRARLYQDSRALDRAAANLRAATLTRLAARLRLGPGSSAGAVVESAARATGRSAAELDNLLKRSMPTTDSALVIWSQELLDLEEEISES</sequence>
<feature type="domain" description="DUF4350" evidence="3">
    <location>
        <begin position="98"/>
        <end position="271"/>
    </location>
</feature>
<feature type="transmembrane region" description="Helical" evidence="2">
    <location>
        <begin position="67"/>
        <end position="86"/>
    </location>
</feature>
<keyword evidence="2" id="KW-0812">Transmembrane</keyword>
<dbReference type="EMBL" id="JACSQD010000003">
    <property type="protein sequence ID" value="MBD7995366.1"/>
    <property type="molecule type" value="Genomic_DNA"/>
</dbReference>
<dbReference type="InterPro" id="IPR025646">
    <property type="entry name" value="DUF4350"/>
</dbReference>
<dbReference type="Pfam" id="PF14258">
    <property type="entry name" value="DUF4350"/>
    <property type="match status" value="1"/>
</dbReference>
<reference evidence="4 5" key="1">
    <citation type="submission" date="2020-08" db="EMBL/GenBank/DDBJ databases">
        <title>A Genomic Blueprint of the Chicken Gut Microbiome.</title>
        <authorList>
            <person name="Gilroy R."/>
            <person name="Ravi A."/>
            <person name="Getino M."/>
            <person name="Pursley I."/>
            <person name="Horton D.L."/>
            <person name="Alikhan N.-F."/>
            <person name="Baker D."/>
            <person name="Gharbi K."/>
            <person name="Hall N."/>
            <person name="Watson M."/>
            <person name="Adriaenssens E.M."/>
            <person name="Foster-Nyarko E."/>
            <person name="Jarju S."/>
            <person name="Secka A."/>
            <person name="Antonio M."/>
            <person name="Oren A."/>
            <person name="Chaudhuri R."/>
            <person name="La Ragione R.M."/>
            <person name="Hildebrand F."/>
            <person name="Pallen M.J."/>
        </authorList>
    </citation>
    <scope>NUCLEOTIDE SEQUENCE [LARGE SCALE GENOMIC DNA]</scope>
    <source>
        <strain evidence="4 5">Sa2CUA1</strain>
    </source>
</reference>
<protein>
    <submittedName>
        <fullName evidence="4">DUF4350 domain-containing protein</fullName>
    </submittedName>
</protein>
<evidence type="ECO:0000256" key="1">
    <source>
        <dbReference type="SAM" id="MobiDB-lite"/>
    </source>
</evidence>
<dbReference type="RefSeq" id="WP_191807681.1">
    <property type="nucleotide sequence ID" value="NZ_JACSQD010000003.1"/>
</dbReference>
<accession>A0ABR8US35</accession>
<proteinExistence type="predicted"/>
<keyword evidence="2" id="KW-1133">Transmembrane helix</keyword>
<organism evidence="4 5">
    <name type="scientific">Arthrobacter gallicola</name>
    <dbReference type="NCBI Taxonomy" id="2762225"/>
    <lineage>
        <taxon>Bacteria</taxon>
        <taxon>Bacillati</taxon>
        <taxon>Actinomycetota</taxon>
        <taxon>Actinomycetes</taxon>
        <taxon>Micrococcales</taxon>
        <taxon>Micrococcaceae</taxon>
        <taxon>Arthrobacter</taxon>
    </lineage>
</organism>
<keyword evidence="5" id="KW-1185">Reference proteome</keyword>
<evidence type="ECO:0000313" key="4">
    <source>
        <dbReference type="EMBL" id="MBD7995366.1"/>
    </source>
</evidence>
<keyword evidence="2" id="KW-0472">Membrane</keyword>
<evidence type="ECO:0000259" key="3">
    <source>
        <dbReference type="Pfam" id="PF14258"/>
    </source>
</evidence>
<feature type="region of interest" description="Disordered" evidence="1">
    <location>
        <begin position="1"/>
        <end position="57"/>
    </location>
</feature>
<evidence type="ECO:0000256" key="2">
    <source>
        <dbReference type="SAM" id="Phobius"/>
    </source>
</evidence>
<gene>
    <name evidence="4" type="ORF">H9639_08670</name>
</gene>
<name>A0ABR8US35_9MICC</name>
<dbReference type="Proteomes" id="UP000609874">
    <property type="component" value="Unassembled WGS sequence"/>
</dbReference>
<feature type="transmembrane region" description="Helical" evidence="2">
    <location>
        <begin position="304"/>
        <end position="322"/>
    </location>
</feature>
<comment type="caution">
    <text evidence="4">The sequence shown here is derived from an EMBL/GenBank/DDBJ whole genome shotgun (WGS) entry which is preliminary data.</text>
</comment>
<feature type="compositionally biased region" description="Polar residues" evidence="1">
    <location>
        <begin position="1"/>
        <end position="11"/>
    </location>
</feature>
<evidence type="ECO:0000313" key="5">
    <source>
        <dbReference type="Proteomes" id="UP000609874"/>
    </source>
</evidence>